<name>A0A1G9REM3_ALLAB</name>
<dbReference type="OrthoDB" id="9793136at2"/>
<dbReference type="PANTHER" id="PTHR23513:SF6">
    <property type="entry name" value="MAJOR FACILITATOR SUPERFAMILY ASSOCIATED DOMAIN-CONTAINING PROTEIN"/>
    <property type="match status" value="1"/>
</dbReference>
<evidence type="ECO:0000256" key="5">
    <source>
        <dbReference type="ARBA" id="ARBA00023136"/>
    </source>
</evidence>
<accession>A0A1G9REM3</accession>
<evidence type="ECO:0000256" key="1">
    <source>
        <dbReference type="ARBA" id="ARBA00004651"/>
    </source>
</evidence>
<feature type="transmembrane region" description="Helical" evidence="6">
    <location>
        <begin position="29"/>
        <end position="54"/>
    </location>
</feature>
<dbReference type="RefSeq" id="WP_081900236.1">
    <property type="nucleotide sequence ID" value="NZ_JOEF01000006.1"/>
</dbReference>
<dbReference type="AlphaFoldDB" id="A0A1G9REM3"/>
<comment type="subcellular location">
    <subcellularLocation>
        <location evidence="1">Cell membrane</location>
        <topology evidence="1">Multi-pass membrane protein</topology>
    </subcellularLocation>
</comment>
<dbReference type="Gene3D" id="1.20.1250.20">
    <property type="entry name" value="MFS general substrate transporter like domains"/>
    <property type="match status" value="1"/>
</dbReference>
<dbReference type="eggNOG" id="COG2211">
    <property type="taxonomic scope" value="Bacteria"/>
</dbReference>
<feature type="transmembrane region" description="Helical" evidence="6">
    <location>
        <begin position="394"/>
        <end position="417"/>
    </location>
</feature>
<dbReference type="EMBL" id="LT629701">
    <property type="protein sequence ID" value="SDM20875.1"/>
    <property type="molecule type" value="Genomic_DNA"/>
</dbReference>
<evidence type="ECO:0000256" key="6">
    <source>
        <dbReference type="SAM" id="Phobius"/>
    </source>
</evidence>
<dbReference type="Pfam" id="PF07690">
    <property type="entry name" value="MFS_1"/>
    <property type="match status" value="1"/>
</dbReference>
<protein>
    <submittedName>
        <fullName evidence="8">Major Facilitator Superfamily protein</fullName>
    </submittedName>
</protein>
<feature type="transmembrane region" description="Helical" evidence="6">
    <location>
        <begin position="238"/>
        <end position="261"/>
    </location>
</feature>
<dbReference type="PANTHER" id="PTHR23513">
    <property type="entry name" value="INTEGRAL MEMBRANE EFFLUX PROTEIN-RELATED"/>
    <property type="match status" value="1"/>
</dbReference>
<evidence type="ECO:0000313" key="8">
    <source>
        <dbReference type="EMBL" id="SDM20875.1"/>
    </source>
</evidence>
<dbReference type="PROSITE" id="PS50850">
    <property type="entry name" value="MFS"/>
    <property type="match status" value="1"/>
</dbReference>
<keyword evidence="9" id="KW-1185">Reference proteome</keyword>
<feature type="domain" description="Major facilitator superfamily (MFS) profile" evidence="7">
    <location>
        <begin position="239"/>
        <end position="424"/>
    </location>
</feature>
<dbReference type="Proteomes" id="UP000183376">
    <property type="component" value="Chromosome I"/>
</dbReference>
<keyword evidence="5 6" id="KW-0472">Membrane</keyword>
<gene>
    <name evidence="8" type="ORF">SAMN04489726_0369</name>
</gene>
<dbReference type="STRING" id="211114.SAMN04489726_0369"/>
<evidence type="ECO:0000313" key="9">
    <source>
        <dbReference type="Proteomes" id="UP000183376"/>
    </source>
</evidence>
<dbReference type="SUPFAM" id="SSF103473">
    <property type="entry name" value="MFS general substrate transporter"/>
    <property type="match status" value="1"/>
</dbReference>
<sequence>MTLAEPAPLPRAGVRAFPAPAPVRTRGPLAAVLVANAVSGCGTTMTLMAIPWFVLQTTGSATQTGLVGAIEAVGLVLSSVLGGPLVGRFGAKRVSMLSDLVAAVAVGSIPLLHATNGLPFWQLVVLAMVLGLSRAPGDTARYSMLPRLTELAGTTVERAASGYDGAGRATRMLGGPLAGSLIALTGPPQVLVIDAVTFLFSALVIAAGVRHMDAEAIERRHYLSELREGLSYLRSDRLIAAIAGMIAVTNALDSATITVLMPSYARDVLHSSVALGMIIGVFGACALTGTLVYGWIGHRIHHRRLLFTTAFILVGPVRLLIYTVDPGLPAILLVVAVAGFAAGSINPLLAVVEYGRIPVRIRSTVIGAIGACALVGMPLGSLLGGLAVETWDVHLTFAAGGLIYLAATLCPLLFPIWRQMDARY</sequence>
<reference evidence="8 9" key="1">
    <citation type="submission" date="2016-10" db="EMBL/GenBank/DDBJ databases">
        <authorList>
            <person name="de Groot N.N."/>
        </authorList>
    </citation>
    <scope>NUCLEOTIDE SEQUENCE [LARGE SCALE GENOMIC DNA]</scope>
    <source>
        <strain evidence="8 9">DSM 44149</strain>
    </source>
</reference>
<feature type="transmembrane region" description="Helical" evidence="6">
    <location>
        <begin position="364"/>
        <end position="388"/>
    </location>
</feature>
<organism evidence="8 9">
    <name type="scientific">Allokutzneria albata</name>
    <name type="common">Kibdelosporangium albatum</name>
    <dbReference type="NCBI Taxonomy" id="211114"/>
    <lineage>
        <taxon>Bacteria</taxon>
        <taxon>Bacillati</taxon>
        <taxon>Actinomycetota</taxon>
        <taxon>Actinomycetes</taxon>
        <taxon>Pseudonocardiales</taxon>
        <taxon>Pseudonocardiaceae</taxon>
        <taxon>Allokutzneria</taxon>
    </lineage>
</organism>
<feature type="transmembrane region" description="Helical" evidence="6">
    <location>
        <begin position="94"/>
        <end position="114"/>
    </location>
</feature>
<keyword evidence="2" id="KW-1003">Cell membrane</keyword>
<proteinExistence type="predicted"/>
<dbReference type="InterPro" id="IPR036259">
    <property type="entry name" value="MFS_trans_sf"/>
</dbReference>
<dbReference type="CDD" id="cd06173">
    <property type="entry name" value="MFS_MefA_like"/>
    <property type="match status" value="1"/>
</dbReference>
<feature type="transmembrane region" description="Helical" evidence="6">
    <location>
        <begin position="305"/>
        <end position="324"/>
    </location>
</feature>
<feature type="transmembrane region" description="Helical" evidence="6">
    <location>
        <begin position="273"/>
        <end position="293"/>
    </location>
</feature>
<keyword evidence="3 6" id="KW-0812">Transmembrane</keyword>
<dbReference type="GO" id="GO:0005886">
    <property type="term" value="C:plasma membrane"/>
    <property type="evidence" value="ECO:0007669"/>
    <property type="project" value="UniProtKB-SubCell"/>
</dbReference>
<evidence type="ECO:0000256" key="2">
    <source>
        <dbReference type="ARBA" id="ARBA00022475"/>
    </source>
</evidence>
<evidence type="ECO:0000259" key="7">
    <source>
        <dbReference type="PROSITE" id="PS50850"/>
    </source>
</evidence>
<feature type="transmembrane region" description="Helical" evidence="6">
    <location>
        <begin position="330"/>
        <end position="352"/>
    </location>
</feature>
<keyword evidence="4 6" id="KW-1133">Transmembrane helix</keyword>
<dbReference type="InterPro" id="IPR020846">
    <property type="entry name" value="MFS_dom"/>
</dbReference>
<evidence type="ECO:0000256" key="3">
    <source>
        <dbReference type="ARBA" id="ARBA00022692"/>
    </source>
</evidence>
<feature type="transmembrane region" description="Helical" evidence="6">
    <location>
        <begin position="66"/>
        <end position="87"/>
    </location>
</feature>
<evidence type="ECO:0000256" key="4">
    <source>
        <dbReference type="ARBA" id="ARBA00022989"/>
    </source>
</evidence>
<dbReference type="InterPro" id="IPR011701">
    <property type="entry name" value="MFS"/>
</dbReference>
<dbReference type="GO" id="GO:0022857">
    <property type="term" value="F:transmembrane transporter activity"/>
    <property type="evidence" value="ECO:0007669"/>
    <property type="project" value="InterPro"/>
</dbReference>